<evidence type="ECO:0000256" key="4">
    <source>
        <dbReference type="ARBA" id="ARBA00022490"/>
    </source>
</evidence>
<dbReference type="Pfam" id="PF11559">
    <property type="entry name" value="ADIP"/>
    <property type="match status" value="1"/>
</dbReference>
<feature type="compositionally biased region" description="Polar residues" evidence="9">
    <location>
        <begin position="351"/>
        <end position="360"/>
    </location>
</feature>
<dbReference type="GO" id="GO:0007155">
    <property type="term" value="P:cell adhesion"/>
    <property type="evidence" value="ECO:0007669"/>
    <property type="project" value="UniProtKB-KW"/>
</dbReference>
<feature type="compositionally biased region" description="Polar residues" evidence="9">
    <location>
        <begin position="211"/>
        <end position="221"/>
    </location>
</feature>
<dbReference type="GO" id="GO:0035735">
    <property type="term" value="P:intraciliary transport involved in cilium assembly"/>
    <property type="evidence" value="ECO:0007669"/>
    <property type="project" value="TreeGrafter"/>
</dbReference>
<evidence type="ECO:0000256" key="3">
    <source>
        <dbReference type="ARBA" id="ARBA00009291"/>
    </source>
</evidence>
<keyword evidence="7" id="KW-0175">Coiled coil</keyword>
<feature type="compositionally biased region" description="Basic and acidic residues" evidence="9">
    <location>
        <begin position="488"/>
        <end position="499"/>
    </location>
</feature>
<comment type="similarity">
    <text evidence="3">Belongs to the ADIP family.</text>
</comment>
<evidence type="ECO:0000313" key="11">
    <source>
        <dbReference type="Proteomes" id="UP000728185"/>
    </source>
</evidence>
<feature type="region of interest" description="Disordered" evidence="9">
    <location>
        <begin position="71"/>
        <end position="97"/>
    </location>
</feature>
<dbReference type="PANTHER" id="PTHR46507">
    <property type="entry name" value="AFADIN- AND ALPHA-ACTININ-BINDING PROTEIN"/>
    <property type="match status" value="1"/>
</dbReference>
<feature type="region of interest" description="Disordered" evidence="9">
    <location>
        <begin position="486"/>
        <end position="508"/>
    </location>
</feature>
<feature type="region of interest" description="Disordered" evidence="9">
    <location>
        <begin position="189"/>
        <end position="229"/>
    </location>
</feature>
<dbReference type="PANTHER" id="PTHR46507:SF4">
    <property type="entry name" value="SSX FAMILY MEMBER 2 INTERACTING PROTEIN"/>
    <property type="match status" value="1"/>
</dbReference>
<keyword evidence="6" id="KW-0965">Cell junction</keyword>
<reference evidence="10" key="1">
    <citation type="submission" date="2019-05" db="EMBL/GenBank/DDBJ databases">
        <title>Annotation for the trematode Fasciolopsis buski.</title>
        <authorList>
            <person name="Choi Y.-J."/>
        </authorList>
    </citation>
    <scope>NUCLEOTIDE SEQUENCE</scope>
    <source>
        <strain evidence="10">HT</strain>
        <tissue evidence="10">Whole worm</tissue>
    </source>
</reference>
<name>A0A8E0VGP8_9TREM</name>
<evidence type="ECO:0000256" key="6">
    <source>
        <dbReference type="ARBA" id="ARBA00022949"/>
    </source>
</evidence>
<comment type="subcellular location">
    <subcellularLocation>
        <location evidence="1">Cell junction</location>
    </subcellularLocation>
    <subcellularLocation>
        <location evidence="2">Cytoplasm</location>
        <location evidence="2">Cytoskeleton</location>
        <location evidence="2">Microtubule organizing center</location>
        <location evidence="2">Centrosome</location>
    </subcellularLocation>
</comment>
<evidence type="ECO:0000256" key="9">
    <source>
        <dbReference type="SAM" id="MobiDB-lite"/>
    </source>
</evidence>
<proteinExistence type="inferred from homology"/>
<keyword evidence="4" id="KW-0963">Cytoplasm</keyword>
<dbReference type="InterPro" id="IPR021622">
    <property type="entry name" value="Afadin/alpha-actinin-bd"/>
</dbReference>
<gene>
    <name evidence="10" type="ORF">FBUS_02843</name>
</gene>
<keyword evidence="11" id="KW-1185">Reference proteome</keyword>
<feature type="compositionally biased region" description="Polar residues" evidence="9">
    <location>
        <begin position="141"/>
        <end position="155"/>
    </location>
</feature>
<evidence type="ECO:0000256" key="7">
    <source>
        <dbReference type="ARBA" id="ARBA00023054"/>
    </source>
</evidence>
<evidence type="ECO:0000313" key="10">
    <source>
        <dbReference type="EMBL" id="KAA0187368.1"/>
    </source>
</evidence>
<feature type="region of interest" description="Disordered" evidence="9">
    <location>
        <begin position="303"/>
        <end position="365"/>
    </location>
</feature>
<comment type="caution">
    <text evidence="10">The sequence shown here is derived from an EMBL/GenBank/DDBJ whole genome shotgun (WGS) entry which is preliminary data.</text>
</comment>
<feature type="compositionally biased region" description="Acidic residues" evidence="9">
    <location>
        <begin position="320"/>
        <end position="331"/>
    </location>
</feature>
<feature type="region of interest" description="Disordered" evidence="9">
    <location>
        <begin position="589"/>
        <end position="608"/>
    </location>
</feature>
<evidence type="ECO:0000256" key="2">
    <source>
        <dbReference type="ARBA" id="ARBA00004300"/>
    </source>
</evidence>
<dbReference type="OrthoDB" id="312015at2759"/>
<dbReference type="InterPro" id="IPR052300">
    <property type="entry name" value="Adhesion_Centrosome_assoc"/>
</dbReference>
<feature type="compositionally biased region" description="Basic and acidic residues" evidence="9">
    <location>
        <begin position="77"/>
        <end position="97"/>
    </location>
</feature>
<dbReference type="GO" id="GO:0036064">
    <property type="term" value="C:ciliary basal body"/>
    <property type="evidence" value="ECO:0007669"/>
    <property type="project" value="TreeGrafter"/>
</dbReference>
<sequence>MGFPSMLAVEDGQLNVIVDVLVQNTLRLLDSYMKSLSIKTELESRLHRVESDLSQVQKMYRRCQENLAESQNANAMAKERERRLKEDNKELSNKLKASSEEVRKLQINIQRNETQAAHERRKLERENVQLRERLSSSLSRPMSNANLQNRTSRQNRVSVAGSGVFGSLSSLNTDIDTLETAVRRGGAQSARGLVNSPSLSRVSAKPFRRPTVSTGSITPSARNEPKSTRPWTVYDTASVAAAEGSSQADLYALVVQQLEERQSTLLYENRELRDAVSQIASRFVRFTGFLERTLVQPENEVNALGGDVTKPVDSGQLADDGFDSLDEATDEEQPRSINRGSSDDDAIPPEDQQTGASQNDASRRRHSAGVNELLLQLPYALVREHLMQKLRKLSRRLWRQLRKVRTLRSSHGPRPPVLNGTAGPPEQSPDPDQIAKESVNTECSESELATLRSLVAKYKSRIQEQDVALRHALFSSSRRWNGLGFSDSFDHDQDADQPRRRSSAFKLNNSPFALSKRKSSSELTSSDLAFPKDGAGDRVSSKLDNSALDVNAVEEDVCIEVVRDFQKTQNHSVSGERVIEIQRVDRTKQTGYSSDTSNMTSAQTAFTSSPFPGRARALSVVDD</sequence>
<dbReference type="GO" id="GO:0034451">
    <property type="term" value="C:centriolar satellite"/>
    <property type="evidence" value="ECO:0007669"/>
    <property type="project" value="TreeGrafter"/>
</dbReference>
<evidence type="ECO:0000256" key="5">
    <source>
        <dbReference type="ARBA" id="ARBA00022889"/>
    </source>
</evidence>
<dbReference type="EMBL" id="LUCM01009164">
    <property type="protein sequence ID" value="KAA0187368.1"/>
    <property type="molecule type" value="Genomic_DNA"/>
</dbReference>
<accession>A0A8E0VGP8</accession>
<dbReference type="Proteomes" id="UP000728185">
    <property type="component" value="Unassembled WGS sequence"/>
</dbReference>
<keyword evidence="8" id="KW-0206">Cytoskeleton</keyword>
<keyword evidence="5" id="KW-0130">Cell adhesion</keyword>
<evidence type="ECO:0000256" key="8">
    <source>
        <dbReference type="ARBA" id="ARBA00023212"/>
    </source>
</evidence>
<dbReference type="AlphaFoldDB" id="A0A8E0VGP8"/>
<organism evidence="10 11">
    <name type="scientific">Fasciolopsis buskii</name>
    <dbReference type="NCBI Taxonomy" id="27845"/>
    <lineage>
        <taxon>Eukaryota</taxon>
        <taxon>Metazoa</taxon>
        <taxon>Spiralia</taxon>
        <taxon>Lophotrochozoa</taxon>
        <taxon>Platyhelminthes</taxon>
        <taxon>Trematoda</taxon>
        <taxon>Digenea</taxon>
        <taxon>Plagiorchiida</taxon>
        <taxon>Echinostomata</taxon>
        <taxon>Echinostomatoidea</taxon>
        <taxon>Fasciolidae</taxon>
        <taxon>Fasciolopsis</taxon>
    </lineage>
</organism>
<protein>
    <submittedName>
        <fullName evidence="10">Uncharacterized protein</fullName>
    </submittedName>
</protein>
<feature type="region of interest" description="Disordered" evidence="9">
    <location>
        <begin position="406"/>
        <end position="441"/>
    </location>
</feature>
<feature type="region of interest" description="Disordered" evidence="9">
    <location>
        <begin position="133"/>
        <end position="155"/>
    </location>
</feature>
<dbReference type="GO" id="GO:0070161">
    <property type="term" value="C:anchoring junction"/>
    <property type="evidence" value="ECO:0007669"/>
    <property type="project" value="UniProtKB-SubCell"/>
</dbReference>
<evidence type="ECO:0000256" key="1">
    <source>
        <dbReference type="ARBA" id="ARBA00004282"/>
    </source>
</evidence>